<evidence type="ECO:0000313" key="3">
    <source>
        <dbReference type="Proteomes" id="UP000681720"/>
    </source>
</evidence>
<evidence type="ECO:0000313" key="2">
    <source>
        <dbReference type="EMBL" id="CAF4643485.1"/>
    </source>
</evidence>
<reference evidence="1" key="1">
    <citation type="submission" date="2021-02" db="EMBL/GenBank/DDBJ databases">
        <authorList>
            <person name="Nowell W R."/>
        </authorList>
    </citation>
    <scope>NUCLEOTIDE SEQUENCE</scope>
</reference>
<evidence type="ECO:0000313" key="1">
    <source>
        <dbReference type="EMBL" id="CAF4595854.1"/>
    </source>
</evidence>
<feature type="non-terminal residue" evidence="1">
    <location>
        <position position="80"/>
    </location>
</feature>
<gene>
    <name evidence="1" type="ORF">GIL414_LOCUS38703</name>
    <name evidence="2" type="ORF">GIL414_LOCUS40736</name>
</gene>
<protein>
    <submittedName>
        <fullName evidence="1">Uncharacterized protein</fullName>
    </submittedName>
</protein>
<dbReference type="EMBL" id="CAJOBJ010102838">
    <property type="protein sequence ID" value="CAF4595854.1"/>
    <property type="molecule type" value="Genomic_DNA"/>
</dbReference>
<dbReference type="AlphaFoldDB" id="A0A8S2YX55"/>
<sequence>TLFSQRNTIQQQQQQPQQRAAIDLARELERFRSEDYYRPDMCALVNQALATALAVPIHIVRAVREPNSPLEVYLPMRGIS</sequence>
<proteinExistence type="predicted"/>
<accession>A0A8S2YX55</accession>
<feature type="non-terminal residue" evidence="1">
    <location>
        <position position="1"/>
    </location>
</feature>
<comment type="caution">
    <text evidence="1">The sequence shown here is derived from an EMBL/GenBank/DDBJ whole genome shotgun (WGS) entry which is preliminary data.</text>
</comment>
<name>A0A8S2YX55_9BILA</name>
<organism evidence="1 3">
    <name type="scientific">Rotaria magnacalcarata</name>
    <dbReference type="NCBI Taxonomy" id="392030"/>
    <lineage>
        <taxon>Eukaryota</taxon>
        <taxon>Metazoa</taxon>
        <taxon>Spiralia</taxon>
        <taxon>Gnathifera</taxon>
        <taxon>Rotifera</taxon>
        <taxon>Eurotatoria</taxon>
        <taxon>Bdelloidea</taxon>
        <taxon>Philodinida</taxon>
        <taxon>Philodinidae</taxon>
        <taxon>Rotaria</taxon>
    </lineage>
</organism>
<dbReference type="Proteomes" id="UP000681720">
    <property type="component" value="Unassembled WGS sequence"/>
</dbReference>
<dbReference type="EMBL" id="CAJOBJ010113647">
    <property type="protein sequence ID" value="CAF4643485.1"/>
    <property type="molecule type" value="Genomic_DNA"/>
</dbReference>